<protein>
    <recommendedName>
        <fullName evidence="1">ATP-dependent DNA helicase</fullName>
        <ecNumber evidence="1">5.6.2.3</ecNumber>
    </recommendedName>
</protein>
<dbReference type="STRING" id="5627.A0A1C7MSZ4"/>
<feature type="domain" description="Helitron helicase-like" evidence="4">
    <location>
        <begin position="423"/>
        <end position="619"/>
    </location>
</feature>
<organism evidence="5 6">
    <name type="scientific">Grifola frondosa</name>
    <name type="common">Maitake</name>
    <name type="synonym">Polyporus frondosus</name>
    <dbReference type="NCBI Taxonomy" id="5627"/>
    <lineage>
        <taxon>Eukaryota</taxon>
        <taxon>Fungi</taxon>
        <taxon>Dikarya</taxon>
        <taxon>Basidiomycota</taxon>
        <taxon>Agaricomycotina</taxon>
        <taxon>Agaricomycetes</taxon>
        <taxon>Polyporales</taxon>
        <taxon>Grifolaceae</taxon>
        <taxon>Grifola</taxon>
    </lineage>
</organism>
<dbReference type="EMBL" id="LUGG01000002">
    <property type="protein sequence ID" value="OBZ78054.1"/>
    <property type="molecule type" value="Genomic_DNA"/>
</dbReference>
<dbReference type="Pfam" id="PF14214">
    <property type="entry name" value="Helitron_like_N"/>
    <property type="match status" value="1"/>
</dbReference>
<dbReference type="InterPro" id="IPR010285">
    <property type="entry name" value="DNA_helicase_pif1-like_DEAD"/>
</dbReference>
<dbReference type="EC" id="5.6.2.3" evidence="1"/>
<keyword evidence="1" id="KW-0378">Hydrolase</keyword>
<proteinExistence type="inferred from homology"/>
<dbReference type="OMA" id="ANTIGRM"/>
<evidence type="ECO:0000313" key="5">
    <source>
        <dbReference type="EMBL" id="OBZ78054.1"/>
    </source>
</evidence>
<keyword evidence="1" id="KW-0347">Helicase</keyword>
<evidence type="ECO:0000259" key="4">
    <source>
        <dbReference type="Pfam" id="PF14214"/>
    </source>
</evidence>
<comment type="similarity">
    <text evidence="1">Belongs to the helicase family.</text>
</comment>
<keyword evidence="1" id="KW-0067">ATP-binding</keyword>
<sequence length="1305" mass="149522">MFRLPENGVYAAHTAQRQQAQQQRQQEHEAEAAAYAAAQLQAQRQQQEEEEAEAAAYQAAQLQALQQMQQQQEAEAAAHNAAQLQVQQQLQQQQEAEVAAYEIDIAAHEANQAQAQEQLQQEEHLPPGRRPYHEPATRHDIGKMDVACSHCHALHFIGERLSISSLANPRFGSCCLQGQVKLPDPSMPPNILRRLFNGRDHRSCRFLNGIRQYNASFAFTSLAVQVDHAVLNSSGPYSFRIHGELHHHMGALLPEGDQPPRYAQLYIHDPHAALATRNANNSNLDSSIMNDIQDMLMEVNPLVPLYKRAFEILSEKPPQEQSSVQARIILQESDDQRRYNLPTINEVAAIIPGSGDEDVVNIGHHLAITRRRSQTYQSPSPLYSPLHYVLFFPQGEQGWHQFIPSNEGVDGHIRSPHVSQRCYYAYRFHPRIIQQEQDYLFRGGHLLQQYLVDAWASIEASNLFWIRTHQKDIRADLYQGLLDAMNSGDQVDLAEHGQKIVLPSSHLGSTRHMYQLFQDSMAICRHFRKPDIFLTMTANPNWPEIQEALLEINKADNDPDDTARKQTAADRPDIVVRVFKLKKEALLKKIKDGFFGNLAADVWVIEFQKRGLPHMHLLIFLEEPYKIRDAAMVDSIVSAQLPDPETQPLLYAMVTKCMLHGPCGPAHPNAPCMSENATCSKRYPRDFCEETTMGEDGYPVYARPNNGRTFTNAKGQVFTNRDVVPYNPQLSAEFDCHINVEICASVRAVKYIHKYIYKGHDKATLEVGQVDEIKEYLDARYVGPPEAMWHIQELGMHEEWPTVYRLPVHLKNEQSVYFDPEDVALEVVNREASKKTQLTEWFVINSTDPLAPTLFYQDMPEKFVWNKKTRKWTPRQRGIVIGRMHFVHPSAGEKFYLRLLLTVVKGAKSWEDLALWMTWYIPHTRQPVLRRVYWRMMESGDSHPVDPLALWNEFKNVMCDDLHHRLIAMNHPDPTEEQIWDYGLYLLNEILLKSGKNLSHFPPMPMPQLPWAAIVDNPLLQQELAYDDAELHLEVENNKDQFNAQQRTAFDVEDVERLLSAAPSLQPSEQFDKLHYVSHPLASPLSFFKIPIPVHDNSTCRIPKDGELCEVLKQTGIIIWDEVPMQHRNAVEAVDRTLRDVLGRMLPLEESQFYLVETFDRLCLLFLEDRDLILLQLPSASLPFGEISIFFILHKTCDLINHRKVRPLHSGYYKWAQAIMLLLRKPSLSQPPCGDKPDQYFLERTILSSKNDAVDGINHAILEKFPGEKVVLMAADKVIGAENAHYPIEYLNPSMSQVFLSHISH</sequence>
<evidence type="ECO:0000256" key="1">
    <source>
        <dbReference type="RuleBase" id="RU363044"/>
    </source>
</evidence>
<dbReference type="GO" id="GO:0006310">
    <property type="term" value="P:DNA recombination"/>
    <property type="evidence" value="ECO:0007669"/>
    <property type="project" value="UniProtKB-KW"/>
</dbReference>
<keyword evidence="6" id="KW-1185">Reference proteome</keyword>
<evidence type="ECO:0000313" key="6">
    <source>
        <dbReference type="Proteomes" id="UP000092993"/>
    </source>
</evidence>
<reference evidence="5 6" key="1">
    <citation type="submission" date="2016-03" db="EMBL/GenBank/DDBJ databases">
        <title>Whole genome sequencing of Grifola frondosa 9006-11.</title>
        <authorList>
            <person name="Min B."/>
            <person name="Park H."/>
            <person name="Kim J.-G."/>
            <person name="Cho H."/>
            <person name="Oh Y.-L."/>
            <person name="Kong W.-S."/>
            <person name="Choi I.-G."/>
        </authorList>
    </citation>
    <scope>NUCLEOTIDE SEQUENCE [LARGE SCALE GENOMIC DNA]</scope>
    <source>
        <strain evidence="5 6">9006-11</strain>
    </source>
</reference>
<dbReference type="GO" id="GO:0016887">
    <property type="term" value="F:ATP hydrolysis activity"/>
    <property type="evidence" value="ECO:0007669"/>
    <property type="project" value="RHEA"/>
</dbReference>
<keyword evidence="1" id="KW-0227">DNA damage</keyword>
<keyword evidence="1" id="KW-0233">DNA recombination</keyword>
<evidence type="ECO:0000259" key="3">
    <source>
        <dbReference type="Pfam" id="PF05970"/>
    </source>
</evidence>
<comment type="cofactor">
    <cofactor evidence="1">
        <name>Mg(2+)</name>
        <dbReference type="ChEBI" id="CHEBI:18420"/>
    </cofactor>
</comment>
<dbReference type="GO" id="GO:0043139">
    <property type="term" value="F:5'-3' DNA helicase activity"/>
    <property type="evidence" value="ECO:0007669"/>
    <property type="project" value="UniProtKB-EC"/>
</dbReference>
<accession>A0A1C7MSZ4</accession>
<comment type="caution">
    <text evidence="5">The sequence shown here is derived from an EMBL/GenBank/DDBJ whole genome shotgun (WGS) entry which is preliminary data.</text>
</comment>
<name>A0A1C7MSZ4_GRIFR</name>
<feature type="region of interest" description="Disordered" evidence="2">
    <location>
        <begin position="1"/>
        <end position="34"/>
    </location>
</feature>
<feature type="region of interest" description="Disordered" evidence="2">
    <location>
        <begin position="111"/>
        <end position="136"/>
    </location>
</feature>
<dbReference type="GO" id="GO:0000723">
    <property type="term" value="P:telomere maintenance"/>
    <property type="evidence" value="ECO:0007669"/>
    <property type="project" value="InterPro"/>
</dbReference>
<keyword evidence="1" id="KW-0234">DNA repair</keyword>
<evidence type="ECO:0000256" key="2">
    <source>
        <dbReference type="SAM" id="MobiDB-lite"/>
    </source>
</evidence>
<dbReference type="Pfam" id="PF05970">
    <property type="entry name" value="PIF1"/>
    <property type="match status" value="1"/>
</dbReference>
<feature type="compositionally biased region" description="Basic and acidic residues" evidence="2">
    <location>
        <begin position="121"/>
        <end position="136"/>
    </location>
</feature>
<feature type="domain" description="DNA helicase Pif1-like DEAD-box helicase" evidence="3">
    <location>
        <begin position="1086"/>
        <end position="1143"/>
    </location>
</feature>
<feature type="compositionally biased region" description="Low complexity" evidence="2">
    <location>
        <begin position="11"/>
        <end position="24"/>
    </location>
</feature>
<dbReference type="Proteomes" id="UP000092993">
    <property type="component" value="Unassembled WGS sequence"/>
</dbReference>
<comment type="catalytic activity">
    <reaction evidence="1">
        <text>ATP + H2O = ADP + phosphate + H(+)</text>
        <dbReference type="Rhea" id="RHEA:13065"/>
        <dbReference type="ChEBI" id="CHEBI:15377"/>
        <dbReference type="ChEBI" id="CHEBI:15378"/>
        <dbReference type="ChEBI" id="CHEBI:30616"/>
        <dbReference type="ChEBI" id="CHEBI:43474"/>
        <dbReference type="ChEBI" id="CHEBI:456216"/>
        <dbReference type="EC" id="5.6.2.3"/>
    </reaction>
</comment>
<dbReference type="InterPro" id="IPR025476">
    <property type="entry name" value="Helitron_helicase-like"/>
</dbReference>
<keyword evidence="1" id="KW-0547">Nucleotide-binding</keyword>
<dbReference type="OrthoDB" id="2272314at2759"/>
<dbReference type="GO" id="GO:0006281">
    <property type="term" value="P:DNA repair"/>
    <property type="evidence" value="ECO:0007669"/>
    <property type="project" value="UniProtKB-KW"/>
</dbReference>
<dbReference type="PANTHER" id="PTHR10492">
    <property type="match status" value="1"/>
</dbReference>
<dbReference type="PANTHER" id="PTHR10492:SF57">
    <property type="entry name" value="ATP-DEPENDENT DNA HELICASE"/>
    <property type="match status" value="1"/>
</dbReference>
<gene>
    <name evidence="5" type="ORF">A0H81_02325</name>
</gene>
<dbReference type="GO" id="GO:0005524">
    <property type="term" value="F:ATP binding"/>
    <property type="evidence" value="ECO:0007669"/>
    <property type="project" value="UniProtKB-KW"/>
</dbReference>